<comment type="caution">
    <text evidence="1">The sequence shown here is derived from an EMBL/GenBank/DDBJ whole genome shotgun (WGS) entry which is preliminary data.</text>
</comment>
<protein>
    <submittedName>
        <fullName evidence="1">Uncharacterized protein</fullName>
    </submittedName>
</protein>
<dbReference type="AlphaFoldDB" id="A0A8S0YRY4"/>
<reference evidence="1 2" key="1">
    <citation type="submission" date="2020-04" db="EMBL/GenBank/DDBJ databases">
        <authorList>
            <person name="Wallbank WR R."/>
            <person name="Pardo Diaz C."/>
            <person name="Kozak K."/>
            <person name="Martin S."/>
            <person name="Jiggins C."/>
            <person name="Moest M."/>
            <person name="Warren A I."/>
            <person name="Byers J.R.P. K."/>
            <person name="Montejo-Kovacevich G."/>
            <person name="Yen C E."/>
        </authorList>
    </citation>
    <scope>NUCLEOTIDE SEQUENCE [LARGE SCALE GENOMIC DNA]</scope>
</reference>
<dbReference type="OrthoDB" id="238681at2759"/>
<proteinExistence type="predicted"/>
<sequence>MEVTTSIKPKTLAELLPGLSGILTKDSIQTLTAKKQPLQRIVVTGTAEKVVKPLTVAEMRADISSLRVRSPRTFAQVGASAKKKTWNSTVKVDRTLSRTANGQLKSNPVKKALNFQSKPHPIIHSRATMAPELPKFNKPELRAKKKLFTQGNTRISGITTISATPAENKLYKSRKTIANKENVPKEIKNKTLPPKIVLSNKLSPALPDTPMSNESWKSSCDASFLQNEKEINEVEEKTKALVEERTLANIAEVTPPVSTPFTHYRDIQDFFDHSHDKENSTECHDNTIMYFDNNLSNTQENRREESVIVSLCDLLNKATVNNTSEVNTELKDLLLIEKRTDENIKMIENSIAALNKIKVSQLVSLESVRKLIKEKQGSSNDLNQTLTPKAKQTLETKVKKEPTITILHQAKTKASSETSVIQTVAKSPTYKIPKKNLCLRKKVFYKSMPNVSTTEKTPPKTEMGHQALNMYLKMKEHMNFLSTPVSKQTVDIPNTPALTSHNLQKQLDKLYGEC</sequence>
<organism evidence="1 2">
    <name type="scientific">Arctia plantaginis</name>
    <name type="common">Wood tiger moth</name>
    <name type="synonym">Phalaena plantaginis</name>
    <dbReference type="NCBI Taxonomy" id="874455"/>
    <lineage>
        <taxon>Eukaryota</taxon>
        <taxon>Metazoa</taxon>
        <taxon>Ecdysozoa</taxon>
        <taxon>Arthropoda</taxon>
        <taxon>Hexapoda</taxon>
        <taxon>Insecta</taxon>
        <taxon>Pterygota</taxon>
        <taxon>Neoptera</taxon>
        <taxon>Endopterygota</taxon>
        <taxon>Lepidoptera</taxon>
        <taxon>Glossata</taxon>
        <taxon>Ditrysia</taxon>
        <taxon>Noctuoidea</taxon>
        <taxon>Erebidae</taxon>
        <taxon>Arctiinae</taxon>
        <taxon>Arctia</taxon>
    </lineage>
</organism>
<accession>A0A8S0YRY4</accession>
<name>A0A8S0YRY4_ARCPL</name>
<dbReference type="EMBL" id="CADEBD010000045">
    <property type="protein sequence ID" value="CAB3221467.1"/>
    <property type="molecule type" value="Genomic_DNA"/>
</dbReference>
<dbReference type="Proteomes" id="UP000494256">
    <property type="component" value="Unassembled WGS sequence"/>
</dbReference>
<evidence type="ECO:0000313" key="1">
    <source>
        <dbReference type="EMBL" id="CAB3221467.1"/>
    </source>
</evidence>
<evidence type="ECO:0000313" key="2">
    <source>
        <dbReference type="Proteomes" id="UP000494256"/>
    </source>
</evidence>
<gene>
    <name evidence="1" type="ORF">APLA_LOCUS845</name>
</gene>